<evidence type="ECO:0000313" key="2">
    <source>
        <dbReference type="Proteomes" id="UP000821853"/>
    </source>
</evidence>
<dbReference type="VEuPathDB" id="VectorBase:HLOH_041486"/>
<proteinExistence type="predicted"/>
<comment type="caution">
    <text evidence="1">The sequence shown here is derived from an EMBL/GenBank/DDBJ whole genome shotgun (WGS) entry which is preliminary data.</text>
</comment>
<dbReference type="AlphaFoldDB" id="A0A9J6H6K3"/>
<dbReference type="EMBL" id="JABSTR010000230">
    <property type="protein sequence ID" value="KAH9382713.1"/>
    <property type="molecule type" value="Genomic_DNA"/>
</dbReference>
<dbReference type="Proteomes" id="UP000821853">
    <property type="component" value="Unassembled WGS sequence"/>
</dbReference>
<keyword evidence="2" id="KW-1185">Reference proteome</keyword>
<evidence type="ECO:0000313" key="1">
    <source>
        <dbReference type="EMBL" id="KAH9382713.1"/>
    </source>
</evidence>
<protein>
    <submittedName>
        <fullName evidence="1">Uncharacterized protein</fullName>
    </submittedName>
</protein>
<gene>
    <name evidence="1" type="ORF">HPB48_023270</name>
</gene>
<reference evidence="1 2" key="1">
    <citation type="journal article" date="2020" name="Cell">
        <title>Large-Scale Comparative Analyses of Tick Genomes Elucidate Their Genetic Diversity and Vector Capacities.</title>
        <authorList>
            <consortium name="Tick Genome and Microbiome Consortium (TIGMIC)"/>
            <person name="Jia N."/>
            <person name="Wang J."/>
            <person name="Shi W."/>
            <person name="Du L."/>
            <person name="Sun Y."/>
            <person name="Zhan W."/>
            <person name="Jiang J.F."/>
            <person name="Wang Q."/>
            <person name="Zhang B."/>
            <person name="Ji P."/>
            <person name="Bell-Sakyi L."/>
            <person name="Cui X.M."/>
            <person name="Yuan T.T."/>
            <person name="Jiang B.G."/>
            <person name="Yang W.F."/>
            <person name="Lam T.T."/>
            <person name="Chang Q.C."/>
            <person name="Ding S.J."/>
            <person name="Wang X.J."/>
            <person name="Zhu J.G."/>
            <person name="Ruan X.D."/>
            <person name="Zhao L."/>
            <person name="Wei J.T."/>
            <person name="Ye R.Z."/>
            <person name="Que T.C."/>
            <person name="Du C.H."/>
            <person name="Zhou Y.H."/>
            <person name="Cheng J.X."/>
            <person name="Dai P.F."/>
            <person name="Guo W.B."/>
            <person name="Han X.H."/>
            <person name="Huang E.J."/>
            <person name="Li L.F."/>
            <person name="Wei W."/>
            <person name="Gao Y.C."/>
            <person name="Liu J.Z."/>
            <person name="Shao H.Z."/>
            <person name="Wang X."/>
            <person name="Wang C.C."/>
            <person name="Yang T.C."/>
            <person name="Huo Q.B."/>
            <person name="Li W."/>
            <person name="Chen H.Y."/>
            <person name="Chen S.E."/>
            <person name="Zhou L.G."/>
            <person name="Ni X.B."/>
            <person name="Tian J.H."/>
            <person name="Sheng Y."/>
            <person name="Liu T."/>
            <person name="Pan Y.S."/>
            <person name="Xia L.Y."/>
            <person name="Li J."/>
            <person name="Zhao F."/>
            <person name="Cao W.C."/>
        </authorList>
    </citation>
    <scope>NUCLEOTIDE SEQUENCE [LARGE SCALE GENOMIC DNA]</scope>
    <source>
        <strain evidence="1">HaeL-2018</strain>
    </source>
</reference>
<organism evidence="1 2">
    <name type="scientific">Haemaphysalis longicornis</name>
    <name type="common">Bush tick</name>
    <dbReference type="NCBI Taxonomy" id="44386"/>
    <lineage>
        <taxon>Eukaryota</taxon>
        <taxon>Metazoa</taxon>
        <taxon>Ecdysozoa</taxon>
        <taxon>Arthropoda</taxon>
        <taxon>Chelicerata</taxon>
        <taxon>Arachnida</taxon>
        <taxon>Acari</taxon>
        <taxon>Parasitiformes</taxon>
        <taxon>Ixodida</taxon>
        <taxon>Ixodoidea</taxon>
        <taxon>Ixodidae</taxon>
        <taxon>Haemaphysalinae</taxon>
        <taxon>Haemaphysalis</taxon>
    </lineage>
</organism>
<name>A0A9J6H6K3_HAELO</name>
<sequence length="446" mass="46824">MARDKELEVERAKTREFERLLRLAETEYRARPGNNDVVRPCCSCGQITHSSADCRRYRYLDRERDPSPQREQWVEVVVPASGERPRVVTASVSGISKKRPRKVVGGLVGPRVTAMPFKLSLDTVKAFAVLRKIIIPDQLNRSAKPDSLAEASHEGVTADPAILPAPKPMAVGTGAIQLGAAESALQARGTTGALVSTARTVEGVVGFLGKADEPGKWKASPLSAEAGGQIANVYLVSTKDLPYRDQAGQNLLLVEDALADICGGGNTAGTAAGGRGLTQRGVALTGDMDSYRTEPLSAQADTRPQQCPPGLTCVDNSPKGSGNGSNVALDGLLGPCKFGCSSEAPNGENPLLAGAANQQGSQGRRGTAANAAENNLACAGGNMVYRGPEKGTGLKPRILVMYVALALWTSRTGCRGGSPDTSATNAKSRVWCNNRNVDSHLEAAPD</sequence>
<accession>A0A9J6H6K3</accession>